<feature type="region of interest" description="Disordered" evidence="2">
    <location>
        <begin position="605"/>
        <end position="635"/>
    </location>
</feature>
<dbReference type="EMBL" id="CM035435">
    <property type="protein sequence ID" value="KAH7290006.1"/>
    <property type="molecule type" value="Genomic_DNA"/>
</dbReference>
<reference evidence="3" key="1">
    <citation type="submission" date="2021-08" db="EMBL/GenBank/DDBJ databases">
        <title>WGS assembly of Ceratopteris richardii.</title>
        <authorList>
            <person name="Marchant D.B."/>
            <person name="Chen G."/>
            <person name="Jenkins J."/>
            <person name="Shu S."/>
            <person name="Leebens-Mack J."/>
            <person name="Grimwood J."/>
            <person name="Schmutz J."/>
            <person name="Soltis P."/>
            <person name="Soltis D."/>
            <person name="Chen Z.-H."/>
        </authorList>
    </citation>
    <scope>NUCLEOTIDE SEQUENCE</scope>
    <source>
        <strain evidence="3">Whitten #5841</strain>
        <tissue evidence="3">Leaf</tissue>
    </source>
</reference>
<accession>A0A8T2R147</accession>
<sequence length="766" mass="86436">MALSSNSDHADCISDFTTSPDSIRVLSARPLQKSKQKPLMQHAKEARRRQRALRMLRERRIPSLALHCASQTNASHGYPENAYLHSQEPIGYNDMDAVQFSKDDLHVNSTPDGKALVIYDGRDSEAARLNSTNTVSACSGGDGDVSDVDSSTRPNLFELRNWRDESSISPCSSSYESPLEFSKLSSESSDEGHVNLTRSLSKCSSDGHLALGQNVLGVKLDSVSVHKKPTEDQLSAEYWKLQADVLAAECELLRVEKKLALKRLKQGVNASVSYPIEKVLNAIPELSLKKVDTAVSVVDNAPCLRSVAQHSAHKNQKKALHDASRVLHTQIFTNEASQEVDKASRRHVSKPVSLEDPREALERRLQGLLNAVQSSSFKQKNQMHASSNLFDDLGDQTDQSVKLKNRCFTKAPATRKHRDFKSLDFSKTKDAAAYIREEYRSMLCDEMFDEESYCKEAIRQIVAQVQAESEQWSQVQDIVCSLQKEMEALMETRESLEKRALRAESQLLSLKRMVHHWRYRAQNAEEELMALQSERQILKFRMQNKIERHLAEDRWHHDRAIVSERIAVPSVDNQLSMITTTEVEEQPRLANVGTQEDYALCESIGHSQNGSTRSSVDLGTASQRHSQRNIKKSLDFSNISNEGSISKSRARSYRFTDQIRRIEPARLDFCSKTSDVNSGARQRINGPQAKVQLTRLEYVEPVCMTDYKEKKMARAFALKENRSVSGPIENYISFEPALKTKFLPMAPASTPSRLPFSEIFNSPFSR</sequence>
<feature type="coiled-coil region" evidence="1">
    <location>
        <begin position="486"/>
        <end position="541"/>
    </location>
</feature>
<comment type="caution">
    <text evidence="3">The sequence shown here is derived from an EMBL/GenBank/DDBJ whole genome shotgun (WGS) entry which is preliminary data.</text>
</comment>
<dbReference type="AlphaFoldDB" id="A0A8T2R147"/>
<dbReference type="Proteomes" id="UP000825935">
    <property type="component" value="Chromosome 30"/>
</dbReference>
<feature type="compositionally biased region" description="Polar residues" evidence="2">
    <location>
        <begin position="605"/>
        <end position="624"/>
    </location>
</feature>
<dbReference type="PANTHER" id="PTHR35468:SF1">
    <property type="entry name" value="MYOSIN-LIKE PROTEIN"/>
    <property type="match status" value="1"/>
</dbReference>
<organism evidence="3 4">
    <name type="scientific">Ceratopteris richardii</name>
    <name type="common">Triangle waterfern</name>
    <dbReference type="NCBI Taxonomy" id="49495"/>
    <lineage>
        <taxon>Eukaryota</taxon>
        <taxon>Viridiplantae</taxon>
        <taxon>Streptophyta</taxon>
        <taxon>Embryophyta</taxon>
        <taxon>Tracheophyta</taxon>
        <taxon>Polypodiopsida</taxon>
        <taxon>Polypodiidae</taxon>
        <taxon>Polypodiales</taxon>
        <taxon>Pteridineae</taxon>
        <taxon>Pteridaceae</taxon>
        <taxon>Parkerioideae</taxon>
        <taxon>Ceratopteris</taxon>
    </lineage>
</organism>
<name>A0A8T2R147_CERRI</name>
<feature type="region of interest" description="Disordered" evidence="2">
    <location>
        <begin position="338"/>
        <end position="359"/>
    </location>
</feature>
<keyword evidence="4" id="KW-1185">Reference proteome</keyword>
<dbReference type="OrthoDB" id="1921697at2759"/>
<evidence type="ECO:0000313" key="3">
    <source>
        <dbReference type="EMBL" id="KAH7290006.1"/>
    </source>
</evidence>
<evidence type="ECO:0000256" key="2">
    <source>
        <dbReference type="SAM" id="MobiDB-lite"/>
    </source>
</evidence>
<protein>
    <submittedName>
        <fullName evidence="3">Uncharacterized protein</fullName>
    </submittedName>
</protein>
<evidence type="ECO:0000256" key="1">
    <source>
        <dbReference type="SAM" id="Coils"/>
    </source>
</evidence>
<dbReference type="PANTHER" id="PTHR35468">
    <property type="entry name" value="MYOSIN-LIKE PROTEIN"/>
    <property type="match status" value="1"/>
</dbReference>
<dbReference type="OMA" id="HENHAED"/>
<keyword evidence="1" id="KW-0175">Coiled coil</keyword>
<gene>
    <name evidence="3" type="ORF">KP509_30G028300</name>
</gene>
<proteinExistence type="predicted"/>
<evidence type="ECO:0000313" key="4">
    <source>
        <dbReference type="Proteomes" id="UP000825935"/>
    </source>
</evidence>